<feature type="compositionally biased region" description="Low complexity" evidence="1">
    <location>
        <begin position="83"/>
        <end position="95"/>
    </location>
</feature>
<feature type="compositionally biased region" description="Low complexity" evidence="1">
    <location>
        <begin position="16"/>
        <end position="33"/>
    </location>
</feature>
<proteinExistence type="predicted"/>
<keyword evidence="4" id="KW-1185">Reference proteome</keyword>
<feature type="region of interest" description="Disordered" evidence="1">
    <location>
        <begin position="14"/>
        <end position="34"/>
    </location>
</feature>
<keyword evidence="2" id="KW-0472">Membrane</keyword>
<evidence type="ECO:0000313" key="3">
    <source>
        <dbReference type="EMBL" id="KAK2598664.1"/>
    </source>
</evidence>
<evidence type="ECO:0000313" key="4">
    <source>
        <dbReference type="Proteomes" id="UP001265746"/>
    </source>
</evidence>
<protein>
    <submittedName>
        <fullName evidence="3">Uncharacterized protein</fullName>
    </submittedName>
</protein>
<gene>
    <name evidence="3" type="ORF">N8I77_012059</name>
</gene>
<feature type="transmembrane region" description="Helical" evidence="2">
    <location>
        <begin position="45"/>
        <end position="68"/>
    </location>
</feature>
<sequence>MLDSCVPALQAGQGMLSTTPPLRTPTTSLPHSLDSSTILKPPAGAILESILGAAAVSVLVIISCVIVIRKMNASRTLRLRAGASRSSLTVSASSRQGHRQADIPLSTLPGTVRAAQDSKTDRPRGAEVRSGT</sequence>
<feature type="compositionally biased region" description="Basic and acidic residues" evidence="1">
    <location>
        <begin position="116"/>
        <end position="132"/>
    </location>
</feature>
<accession>A0AAD9VXQ6</accession>
<evidence type="ECO:0000256" key="1">
    <source>
        <dbReference type="SAM" id="MobiDB-lite"/>
    </source>
</evidence>
<organism evidence="3 4">
    <name type="scientific">Phomopsis amygdali</name>
    <name type="common">Fusicoccum amygdali</name>
    <dbReference type="NCBI Taxonomy" id="1214568"/>
    <lineage>
        <taxon>Eukaryota</taxon>
        <taxon>Fungi</taxon>
        <taxon>Dikarya</taxon>
        <taxon>Ascomycota</taxon>
        <taxon>Pezizomycotina</taxon>
        <taxon>Sordariomycetes</taxon>
        <taxon>Sordariomycetidae</taxon>
        <taxon>Diaporthales</taxon>
        <taxon>Diaporthaceae</taxon>
        <taxon>Diaporthe</taxon>
    </lineage>
</organism>
<name>A0AAD9VXQ6_PHOAM</name>
<comment type="caution">
    <text evidence="3">The sequence shown here is derived from an EMBL/GenBank/DDBJ whole genome shotgun (WGS) entry which is preliminary data.</text>
</comment>
<evidence type="ECO:0000256" key="2">
    <source>
        <dbReference type="SAM" id="Phobius"/>
    </source>
</evidence>
<dbReference type="Proteomes" id="UP001265746">
    <property type="component" value="Unassembled WGS sequence"/>
</dbReference>
<feature type="region of interest" description="Disordered" evidence="1">
    <location>
        <begin position="82"/>
        <end position="132"/>
    </location>
</feature>
<dbReference type="EMBL" id="JAUJFL010000008">
    <property type="protein sequence ID" value="KAK2598664.1"/>
    <property type="molecule type" value="Genomic_DNA"/>
</dbReference>
<keyword evidence="2" id="KW-1133">Transmembrane helix</keyword>
<reference evidence="3" key="1">
    <citation type="submission" date="2023-06" db="EMBL/GenBank/DDBJ databases">
        <authorList>
            <person name="Noh H."/>
        </authorList>
    </citation>
    <scope>NUCLEOTIDE SEQUENCE</scope>
    <source>
        <strain evidence="3">DUCC20226</strain>
    </source>
</reference>
<dbReference type="AlphaFoldDB" id="A0AAD9VXQ6"/>
<keyword evidence="2" id="KW-0812">Transmembrane</keyword>